<dbReference type="SMART" id="SM00033">
    <property type="entry name" value="CH"/>
    <property type="match status" value="1"/>
</dbReference>
<feature type="domain" description="Calponin-homology (CH)" evidence="5">
    <location>
        <begin position="939"/>
        <end position="1056"/>
    </location>
</feature>
<feature type="coiled-coil region" evidence="3">
    <location>
        <begin position="410"/>
        <end position="698"/>
    </location>
</feature>
<evidence type="ECO:0000256" key="2">
    <source>
        <dbReference type="ARBA" id="ARBA00023054"/>
    </source>
</evidence>
<organism evidence="6 7">
    <name type="scientific">Ciona savignyi</name>
    <name type="common">Pacific transparent sea squirt</name>
    <dbReference type="NCBI Taxonomy" id="51511"/>
    <lineage>
        <taxon>Eukaryota</taxon>
        <taxon>Metazoa</taxon>
        <taxon>Chordata</taxon>
        <taxon>Tunicata</taxon>
        <taxon>Ascidiacea</taxon>
        <taxon>Phlebobranchia</taxon>
        <taxon>Cionidae</taxon>
        <taxon>Ciona</taxon>
    </lineage>
</organism>
<reference evidence="6" key="2">
    <citation type="submission" date="2025-08" db="UniProtKB">
        <authorList>
            <consortium name="Ensembl"/>
        </authorList>
    </citation>
    <scope>IDENTIFICATION</scope>
</reference>
<dbReference type="InterPro" id="IPR036872">
    <property type="entry name" value="CH_dom_sf"/>
</dbReference>
<dbReference type="eggNOG" id="KOG4678">
    <property type="taxonomic scope" value="Eukaryota"/>
</dbReference>
<reference evidence="7" key="1">
    <citation type="submission" date="2003-08" db="EMBL/GenBank/DDBJ databases">
        <authorList>
            <person name="Birren B."/>
            <person name="Nusbaum C."/>
            <person name="Abebe A."/>
            <person name="Abouelleil A."/>
            <person name="Adekoya E."/>
            <person name="Ait-zahra M."/>
            <person name="Allen N."/>
            <person name="Allen T."/>
            <person name="An P."/>
            <person name="Anderson M."/>
            <person name="Anderson S."/>
            <person name="Arachchi H."/>
            <person name="Armbruster J."/>
            <person name="Bachantsang P."/>
            <person name="Baldwin J."/>
            <person name="Barry A."/>
            <person name="Bayul T."/>
            <person name="Blitshsteyn B."/>
            <person name="Bloom T."/>
            <person name="Blye J."/>
            <person name="Boguslavskiy L."/>
            <person name="Borowsky M."/>
            <person name="Boukhgalter B."/>
            <person name="Brunache A."/>
            <person name="Butler J."/>
            <person name="Calixte N."/>
            <person name="Calvo S."/>
            <person name="Camarata J."/>
            <person name="Campo K."/>
            <person name="Chang J."/>
            <person name="Cheshatsang Y."/>
            <person name="Citroen M."/>
            <person name="Collymore A."/>
            <person name="Considine T."/>
            <person name="Cook A."/>
            <person name="Cooke P."/>
            <person name="Corum B."/>
            <person name="Cuomo C."/>
            <person name="David R."/>
            <person name="Dawoe T."/>
            <person name="Degray S."/>
            <person name="Dodge S."/>
            <person name="Dooley K."/>
            <person name="Dorje P."/>
            <person name="Dorjee K."/>
            <person name="Dorris L."/>
            <person name="Duffey N."/>
            <person name="Dupes A."/>
            <person name="Elkins T."/>
            <person name="Engels R."/>
            <person name="Erickson J."/>
            <person name="Farina A."/>
            <person name="Faro S."/>
            <person name="Ferreira P."/>
            <person name="Fischer H."/>
            <person name="Fitzgerald M."/>
            <person name="Foley K."/>
            <person name="Gage D."/>
            <person name="Galagan J."/>
            <person name="Gearin G."/>
            <person name="Gnerre S."/>
            <person name="Gnirke A."/>
            <person name="Goyette A."/>
            <person name="Graham J."/>
            <person name="Grandbois E."/>
            <person name="Gyaltsen K."/>
            <person name="Hafez N."/>
            <person name="Hagopian D."/>
            <person name="Hagos B."/>
            <person name="Hall J."/>
            <person name="Hatcher B."/>
            <person name="Heller A."/>
            <person name="Higgins H."/>
            <person name="Honan T."/>
            <person name="Horn A."/>
            <person name="Houde N."/>
            <person name="Hughes L."/>
            <person name="Hulme W."/>
            <person name="Husby E."/>
            <person name="Iliev I."/>
            <person name="Jaffe D."/>
            <person name="Jones C."/>
            <person name="Kamal M."/>
            <person name="Kamat A."/>
            <person name="Kamvysselis M."/>
            <person name="Karlsson E."/>
            <person name="Kells C."/>
            <person name="Kieu A."/>
            <person name="Kisner P."/>
            <person name="Kodira C."/>
            <person name="Kulbokas E."/>
            <person name="Labutti K."/>
            <person name="Lama D."/>
            <person name="Landers T."/>
            <person name="Leger J."/>
            <person name="Levine S."/>
            <person name="Lewis D."/>
            <person name="Lewis T."/>
            <person name="Lindblad-toh K."/>
            <person name="Liu X."/>
            <person name="Lokyitsang T."/>
            <person name="Lokyitsang Y."/>
            <person name="Lucien O."/>
            <person name="Lui A."/>
            <person name="Ma L.J."/>
            <person name="Mabbitt R."/>
            <person name="Macdonald J."/>
            <person name="Maclean C."/>
            <person name="Major J."/>
            <person name="Manning J."/>
            <person name="Marabella R."/>
            <person name="Maru K."/>
            <person name="Matthews C."/>
            <person name="Mauceli E."/>
            <person name="Mccarthy M."/>
            <person name="Mcdonough S."/>
            <person name="Mcghee T."/>
            <person name="Meldrim J."/>
            <person name="Meneus L."/>
            <person name="Mesirov J."/>
            <person name="Mihalev A."/>
            <person name="Mihova T."/>
            <person name="Mikkelsen T."/>
            <person name="Mlenga V."/>
            <person name="Moru K."/>
            <person name="Mozes J."/>
            <person name="Mulrain L."/>
            <person name="Munson G."/>
            <person name="Naylor J."/>
            <person name="Newes C."/>
            <person name="Nguyen C."/>
            <person name="Nguyen N."/>
            <person name="Nguyen T."/>
            <person name="Nicol R."/>
            <person name="Nielsen C."/>
            <person name="Nizzari M."/>
            <person name="Norbu C."/>
            <person name="Norbu N."/>
            <person name="O'donnell P."/>
            <person name="Okoawo O."/>
            <person name="O'leary S."/>
            <person name="Omotosho B."/>
            <person name="O'neill K."/>
            <person name="Osman S."/>
            <person name="Parker S."/>
            <person name="Perrin D."/>
            <person name="Phunkhang P."/>
            <person name="Piqani B."/>
            <person name="Purcell S."/>
            <person name="Rachupka T."/>
            <person name="Ramasamy U."/>
            <person name="Rameau R."/>
            <person name="Ray V."/>
            <person name="Raymond C."/>
            <person name="Retta R."/>
            <person name="Richardson S."/>
            <person name="Rise C."/>
            <person name="Rodriguez J."/>
            <person name="Rogers J."/>
            <person name="Rogov P."/>
            <person name="Rutman M."/>
            <person name="Schupbach R."/>
            <person name="Seaman C."/>
            <person name="Settipalli S."/>
            <person name="Sharpe T."/>
            <person name="Sheridan J."/>
            <person name="Sherpa N."/>
            <person name="Shi J."/>
            <person name="Smirnov S."/>
            <person name="Smith C."/>
            <person name="Sougnez C."/>
            <person name="Spencer B."/>
            <person name="Stalker J."/>
            <person name="Stange-thomann N."/>
            <person name="Stavropoulos S."/>
            <person name="Stetson K."/>
            <person name="Stone C."/>
            <person name="Stone S."/>
            <person name="Stubbs M."/>
            <person name="Talamas J."/>
            <person name="Tchuinga P."/>
            <person name="Tenzing P."/>
            <person name="Tesfaye S."/>
            <person name="Theodore J."/>
            <person name="Thoulutsang Y."/>
            <person name="Topham K."/>
            <person name="Towey S."/>
            <person name="Tsamla T."/>
            <person name="Tsomo N."/>
            <person name="Vallee D."/>
            <person name="Vassiliev H."/>
            <person name="Venkataraman V."/>
            <person name="Vinson J."/>
            <person name="Vo A."/>
            <person name="Wade C."/>
            <person name="Wang S."/>
            <person name="Wangchuk T."/>
            <person name="Wangdi T."/>
            <person name="Whittaker C."/>
            <person name="Wilkinson J."/>
            <person name="Wu Y."/>
            <person name="Wyman D."/>
            <person name="Yadav S."/>
            <person name="Yang S."/>
            <person name="Yang X."/>
            <person name="Yeager S."/>
            <person name="Yee E."/>
            <person name="Young G."/>
            <person name="Zainoun J."/>
            <person name="Zembeck L."/>
            <person name="Zimmer A."/>
            <person name="Zody M."/>
            <person name="Lander E."/>
        </authorList>
    </citation>
    <scope>NUCLEOTIDE SEQUENCE [LARGE SCALE GENOMIC DNA]</scope>
</reference>
<dbReference type="FunCoup" id="H2ZNI6">
    <property type="interactions" value="37"/>
</dbReference>
<feature type="compositionally biased region" description="Polar residues" evidence="4">
    <location>
        <begin position="894"/>
        <end position="911"/>
    </location>
</feature>
<evidence type="ECO:0000256" key="1">
    <source>
        <dbReference type="ARBA" id="ARBA00009452"/>
    </source>
</evidence>
<dbReference type="PANTHER" id="PTHR23167:SF69">
    <property type="entry name" value="FI18193P1"/>
    <property type="match status" value="1"/>
</dbReference>
<feature type="compositionally biased region" description="Low complexity" evidence="4">
    <location>
        <begin position="842"/>
        <end position="856"/>
    </location>
</feature>
<evidence type="ECO:0000313" key="6">
    <source>
        <dbReference type="Ensembl" id="ENSCSAVP00000019152.1"/>
    </source>
</evidence>
<dbReference type="SUPFAM" id="SSF47576">
    <property type="entry name" value="Calponin-homology domain, CH-domain"/>
    <property type="match status" value="1"/>
</dbReference>
<dbReference type="CDD" id="cd21199">
    <property type="entry name" value="CH_CYTS"/>
    <property type="match status" value="1"/>
</dbReference>
<dbReference type="GeneTree" id="ENSGT00940000153592"/>
<feature type="region of interest" description="Disordered" evidence="4">
    <location>
        <begin position="243"/>
        <end position="281"/>
    </location>
</feature>
<name>H2ZNI6_CIOSA</name>
<dbReference type="Gene3D" id="1.10.418.10">
    <property type="entry name" value="Calponin-like domain"/>
    <property type="match status" value="1"/>
</dbReference>
<keyword evidence="7" id="KW-1185">Reference proteome</keyword>
<dbReference type="Pfam" id="PF00307">
    <property type="entry name" value="CH"/>
    <property type="match status" value="1"/>
</dbReference>
<feature type="coiled-coil region" evidence="3">
    <location>
        <begin position="306"/>
        <end position="382"/>
    </location>
</feature>
<keyword evidence="2 3" id="KW-0175">Coiled coil</keyword>
<comment type="similarity">
    <text evidence="1">Belongs to the cytospin-A family.</text>
</comment>
<feature type="compositionally biased region" description="Polar residues" evidence="4">
    <location>
        <begin position="822"/>
        <end position="841"/>
    </location>
</feature>
<feature type="compositionally biased region" description="Polar residues" evidence="4">
    <location>
        <begin position="792"/>
        <end position="815"/>
    </location>
</feature>
<reference evidence="6" key="3">
    <citation type="submission" date="2025-09" db="UniProtKB">
        <authorList>
            <consortium name="Ensembl"/>
        </authorList>
    </citation>
    <scope>IDENTIFICATION</scope>
</reference>
<dbReference type="PANTHER" id="PTHR23167">
    <property type="entry name" value="CALPONIN HOMOLOGY DOMAIN-CONTAINING PROTEIN DDB_G0272472-RELATED"/>
    <property type="match status" value="1"/>
</dbReference>
<dbReference type="Ensembl" id="ENSCSAVT00000019359.1">
    <property type="protein sequence ID" value="ENSCSAVP00000019152.1"/>
    <property type="gene ID" value="ENSCSAVG00000011251.1"/>
</dbReference>
<dbReference type="AlphaFoldDB" id="H2ZNI6"/>
<dbReference type="FunFam" id="1.10.418.10:FF:000020">
    <property type="entry name" value="Cytospin-A isoform 1"/>
    <property type="match status" value="1"/>
</dbReference>
<dbReference type="InterPro" id="IPR001715">
    <property type="entry name" value="CH_dom"/>
</dbReference>
<feature type="compositionally biased region" description="Low complexity" evidence="4">
    <location>
        <begin position="759"/>
        <end position="771"/>
    </location>
</feature>
<evidence type="ECO:0000256" key="3">
    <source>
        <dbReference type="SAM" id="Coils"/>
    </source>
</evidence>
<dbReference type="PROSITE" id="PS50021">
    <property type="entry name" value="CH"/>
    <property type="match status" value="1"/>
</dbReference>
<evidence type="ECO:0000313" key="7">
    <source>
        <dbReference type="Proteomes" id="UP000007875"/>
    </source>
</evidence>
<sequence length="1057" mass="119297">MVIGKLYLICYHQRETQNLLPAQLQVQPKVLKNLKARQLLALHLLDPKRPRLPPPPLLQADDQQHKKMLQKLQRKLAINRNLRLLNLVVLQRHLAVEVRCLPVAELKKLQPSLTNQHFAVTKSRADDKTLLETKIKDLMALAKTKDSEIRSLKSKLDQMMVLLQKQQDPDPARRESPPTTFTSLVKLSDDDVTDKNMPLDVATEMGKLQNENMKLREQVDTMIVAIRKKDDMITNHQQRLHGHDLDTLSNDDGMSSSLEDLTSGGSMDHLQSASRSTSTENLLDCGSGNVLTGSEGCISETSSVTVACLTERIHQMEENHISTNEELEATVQELTDLQKSVPELTIDNNRLQREKGFLMEKLDISEKKLEEHSVEIDHLRALVADQLSEDPTHSELKQQYVVLLNERAKLMQLQESITEDVRSAEQARKEQQELAEALRERLRLLERELNHSHTAKSRLEKQLKEAKDEAEEEQSEVIQRLEDELKEERRRMEELVVGGGSGGEEREIIEALRVEKLELEERYMLLEEDAGQCQLENEKLDAKVSELEEELEEAKAKTQKDLSELSELIDRLQDDLRMKQASLDEANDTLFVMEDSVEQHIAVKKHDNHIIHQLQNQISDLKEERFRLEKEIQQLKKEQRNQSEEWKQFQADLQMAVRIADGMKAETQSEVTRLRDENQMLDESVTKLRVENEQLRRKRHSSVSSTSAAILEATSLRQGVGRTSMENNIAALRESYKSRHAANNSPGVQSLIKSFDNQTSTDSPASPSSPTRCHPPLTTSASIPAEMGSFSAPFSPSKNQTARSGTSPVTATVSPIQRHHSMSSFSQAGNSPNTTSLTKLQTPPSGSAASSKPGTPDSRSSCNDLSQLSTLLRRNSNQETRKPLTDILDRLGPSSPSIVRSQSPIVTSAVTPVQKKHRTTSLATPGGDVLSSLARRYGGSKRNALLKWCQEKTKPYPGIDITNFSSSWSDGLALCSLLHSYLPAHIPYKSLEQTYMAANDDKTRLQLQAKNFRLAFAAAESVGIEPTLTIEEMTLKDRPDWQRVMSYVTQVYKYFET</sequence>
<evidence type="ECO:0000256" key="4">
    <source>
        <dbReference type="SAM" id="MobiDB-lite"/>
    </source>
</evidence>
<proteinExistence type="inferred from homology"/>
<feature type="compositionally biased region" description="Polar residues" evidence="4">
    <location>
        <begin position="247"/>
        <end position="281"/>
    </location>
</feature>
<accession>H2ZNI6</accession>
<dbReference type="InParanoid" id="H2ZNI6"/>
<dbReference type="Proteomes" id="UP000007875">
    <property type="component" value="Unassembled WGS sequence"/>
</dbReference>
<dbReference type="HOGENOM" id="CLU_009328_1_0_1"/>
<dbReference type="OMA" id="RTSMENN"/>
<feature type="region of interest" description="Disordered" evidence="4">
    <location>
        <begin position="756"/>
        <end position="863"/>
    </location>
</feature>
<evidence type="ECO:0000259" key="5">
    <source>
        <dbReference type="PROSITE" id="PS50021"/>
    </source>
</evidence>
<feature type="region of interest" description="Disordered" evidence="4">
    <location>
        <begin position="887"/>
        <end position="927"/>
    </location>
</feature>
<protein>
    <recommendedName>
        <fullName evidence="5">Calponin-homology (CH) domain-containing protein</fullName>
    </recommendedName>
</protein>
<dbReference type="InterPro" id="IPR050540">
    <property type="entry name" value="F-actin_Monoox_Mical"/>
</dbReference>